<name>A0ACC1LYS9_9FUNG</name>
<accession>A0ACC1LYS9</accession>
<evidence type="ECO:0000313" key="2">
    <source>
        <dbReference type="Proteomes" id="UP001139981"/>
    </source>
</evidence>
<reference evidence="1" key="1">
    <citation type="submission" date="2022-07" db="EMBL/GenBank/DDBJ databases">
        <title>Phylogenomic reconstructions and comparative analyses of Kickxellomycotina fungi.</title>
        <authorList>
            <person name="Reynolds N.K."/>
            <person name="Stajich J.E."/>
            <person name="Barry K."/>
            <person name="Grigoriev I.V."/>
            <person name="Crous P."/>
            <person name="Smith M.E."/>
        </authorList>
    </citation>
    <scope>NUCLEOTIDE SEQUENCE</scope>
    <source>
        <strain evidence="1">CBS 190363</strain>
    </source>
</reference>
<organism evidence="1 2">
    <name type="scientific">Coemansia aciculifera</name>
    <dbReference type="NCBI Taxonomy" id="417176"/>
    <lineage>
        <taxon>Eukaryota</taxon>
        <taxon>Fungi</taxon>
        <taxon>Fungi incertae sedis</taxon>
        <taxon>Zoopagomycota</taxon>
        <taxon>Kickxellomycotina</taxon>
        <taxon>Kickxellomycetes</taxon>
        <taxon>Kickxellales</taxon>
        <taxon>Kickxellaceae</taxon>
        <taxon>Coemansia</taxon>
    </lineage>
</organism>
<proteinExistence type="predicted"/>
<evidence type="ECO:0000313" key="1">
    <source>
        <dbReference type="EMBL" id="KAJ2889495.1"/>
    </source>
</evidence>
<keyword evidence="2" id="KW-1185">Reference proteome</keyword>
<dbReference type="Proteomes" id="UP001139981">
    <property type="component" value="Unassembled WGS sequence"/>
</dbReference>
<dbReference type="EMBL" id="JANBVB010001807">
    <property type="protein sequence ID" value="KAJ2889495.1"/>
    <property type="molecule type" value="Genomic_DNA"/>
</dbReference>
<sequence length="298" mass="31302">MADHALPAAPASSGAQSGNNNSANTASNDSSNTSSDSSYSMDSRDNDNDITPRSTPVAVANTNAGVAADKVQLASIPSFPLGLELLQVNMAIWWHQNYTGVHISPEIAAILNDAKTNMVDFVGGSLSDFQDRLAICKSELDTLTTLTEEAKKLRRTTMLAVDSAIEHQLSLPLDSDARRVATKEVAIANASLTKASRAVDKLSRRHERARLDCGTAHEELCNAMTACSDLADFWVATMQLGAKMSQVAAAATQLGPLRASTGHESSRPTGDNEVTTISVGSTMRQAGSAAEGPSTAQA</sequence>
<protein>
    <submittedName>
        <fullName evidence="1">Uncharacterized protein</fullName>
    </submittedName>
</protein>
<comment type="caution">
    <text evidence="1">The sequence shown here is derived from an EMBL/GenBank/DDBJ whole genome shotgun (WGS) entry which is preliminary data.</text>
</comment>
<feature type="non-terminal residue" evidence="1">
    <location>
        <position position="298"/>
    </location>
</feature>
<gene>
    <name evidence="1" type="ORF">IWW38_004673</name>
</gene>